<feature type="region of interest" description="Disordered" evidence="2">
    <location>
        <begin position="1"/>
        <end position="42"/>
    </location>
</feature>
<name>A0AAQ4PJP4_GASAC</name>
<evidence type="ECO:0000313" key="4">
    <source>
        <dbReference type="Ensembl" id="ENSGACP00000039014.1"/>
    </source>
</evidence>
<dbReference type="InterPro" id="IPR036047">
    <property type="entry name" value="F-box-like_dom_sf"/>
</dbReference>
<dbReference type="Gene3D" id="1.20.1280.50">
    <property type="match status" value="1"/>
</dbReference>
<reference evidence="4" key="2">
    <citation type="submission" date="2025-08" db="UniProtKB">
        <authorList>
            <consortium name="Ensembl"/>
        </authorList>
    </citation>
    <scope>IDENTIFICATION</scope>
</reference>
<dbReference type="GO" id="GO:0016567">
    <property type="term" value="P:protein ubiquitination"/>
    <property type="evidence" value="ECO:0007669"/>
    <property type="project" value="UniProtKB-UniRule"/>
</dbReference>
<feature type="compositionally biased region" description="Polar residues" evidence="2">
    <location>
        <begin position="11"/>
        <end position="21"/>
    </location>
</feature>
<proteinExistence type="predicted"/>
<keyword evidence="1" id="KW-0833">Ubl conjugation pathway</keyword>
<dbReference type="GeneTree" id="ENSGT00390000012248"/>
<evidence type="ECO:0000313" key="5">
    <source>
        <dbReference type="Proteomes" id="UP000007635"/>
    </source>
</evidence>
<dbReference type="SMART" id="SM00256">
    <property type="entry name" value="FBOX"/>
    <property type="match status" value="1"/>
</dbReference>
<dbReference type="Proteomes" id="UP000007635">
    <property type="component" value="Chromosome IX"/>
</dbReference>
<dbReference type="InterPro" id="IPR001810">
    <property type="entry name" value="F-box_dom"/>
</dbReference>
<organism evidence="4 5">
    <name type="scientific">Gasterosteus aculeatus aculeatus</name>
    <name type="common">three-spined stickleback</name>
    <dbReference type="NCBI Taxonomy" id="481459"/>
    <lineage>
        <taxon>Eukaryota</taxon>
        <taxon>Metazoa</taxon>
        <taxon>Chordata</taxon>
        <taxon>Craniata</taxon>
        <taxon>Vertebrata</taxon>
        <taxon>Euteleostomi</taxon>
        <taxon>Actinopterygii</taxon>
        <taxon>Neopterygii</taxon>
        <taxon>Teleostei</taxon>
        <taxon>Neoteleostei</taxon>
        <taxon>Acanthomorphata</taxon>
        <taxon>Eupercaria</taxon>
        <taxon>Perciformes</taxon>
        <taxon>Cottioidei</taxon>
        <taxon>Gasterosteales</taxon>
        <taxon>Gasterosteidae</taxon>
        <taxon>Gasterosteus</taxon>
    </lineage>
</organism>
<reference evidence="4 5" key="1">
    <citation type="journal article" date="2021" name="G3 (Bethesda)">
        <title>Improved contiguity of the threespine stickleback genome using long-read sequencing.</title>
        <authorList>
            <person name="Nath S."/>
            <person name="Shaw D.E."/>
            <person name="White M.A."/>
        </authorList>
    </citation>
    <scope>NUCLEOTIDE SEQUENCE [LARGE SCALE GENOMIC DNA]</scope>
    <source>
        <strain evidence="4 5">Lake Benthic</strain>
    </source>
</reference>
<dbReference type="PANTHER" id="PTHR12874">
    <property type="entry name" value="F-BOX ONLY PROTEIN 48-RELATED"/>
    <property type="match status" value="1"/>
</dbReference>
<dbReference type="GO" id="GO:0031146">
    <property type="term" value="P:SCF-dependent proteasomal ubiquitin-dependent protein catabolic process"/>
    <property type="evidence" value="ECO:0007669"/>
    <property type="project" value="UniProtKB-UniRule"/>
</dbReference>
<dbReference type="AlphaFoldDB" id="A0AAQ4PJP4"/>
<reference evidence="4" key="3">
    <citation type="submission" date="2025-09" db="UniProtKB">
        <authorList>
            <consortium name="Ensembl"/>
        </authorList>
    </citation>
    <scope>IDENTIFICATION</scope>
</reference>
<dbReference type="GO" id="GO:0005737">
    <property type="term" value="C:cytoplasm"/>
    <property type="evidence" value="ECO:0007669"/>
    <property type="project" value="TreeGrafter"/>
</dbReference>
<evidence type="ECO:0000256" key="2">
    <source>
        <dbReference type="SAM" id="MobiDB-lite"/>
    </source>
</evidence>
<dbReference type="Pfam" id="PF12937">
    <property type="entry name" value="F-box-like"/>
    <property type="match status" value="1"/>
</dbReference>
<evidence type="ECO:0000256" key="1">
    <source>
        <dbReference type="RuleBase" id="RU369085"/>
    </source>
</evidence>
<comment type="pathway">
    <text evidence="1">Protein modification; protein ubiquitination.</text>
</comment>
<sequence>MGRLDPPGSRATMQHESTRTSPVFPASKRRASLRPAGGAAAPENFAETLPTEMSVKIFGELDARSLCSASRTCRLWHHIIAESDAVWRRQCLLVGAVCHREVDSDRRNGLSWKVTLVKNYTRSRVKRDWLRGRYSNVRSAEELIGRKMAPLDAETWGEILQAELDR</sequence>
<dbReference type="SUPFAM" id="SSF81383">
    <property type="entry name" value="F-box domain"/>
    <property type="match status" value="1"/>
</dbReference>
<keyword evidence="5" id="KW-1185">Reference proteome</keyword>
<feature type="domain" description="F-box" evidence="3">
    <location>
        <begin position="43"/>
        <end position="90"/>
    </location>
</feature>
<dbReference type="Ensembl" id="ENSGACT00000049680.1">
    <property type="protein sequence ID" value="ENSGACP00000039014.1"/>
    <property type="gene ID" value="ENSGACG00000031038.1"/>
</dbReference>
<dbReference type="PROSITE" id="PS50181">
    <property type="entry name" value="FBOX"/>
    <property type="match status" value="1"/>
</dbReference>
<dbReference type="PANTHER" id="PTHR12874:SF9">
    <property type="entry name" value="F-BOX ONLY PROTEIN 48"/>
    <property type="match status" value="1"/>
</dbReference>
<protein>
    <submittedName>
        <fullName evidence="4">F-box protein 48</fullName>
    </submittedName>
</protein>
<accession>A0AAQ4PJP4</accession>
<dbReference type="GO" id="GO:0019005">
    <property type="term" value="C:SCF ubiquitin ligase complex"/>
    <property type="evidence" value="ECO:0007669"/>
    <property type="project" value="UniProtKB-UniRule"/>
</dbReference>
<evidence type="ECO:0000259" key="3">
    <source>
        <dbReference type="PROSITE" id="PS50181"/>
    </source>
</evidence>